<comment type="caution">
    <text evidence="1">The sequence shown here is derived from an EMBL/GenBank/DDBJ whole genome shotgun (WGS) entry which is preliminary data.</text>
</comment>
<evidence type="ECO:0000313" key="1">
    <source>
        <dbReference type="EMBL" id="KAH7850507.1"/>
    </source>
</evidence>
<sequence length="346" mass="38423">MTTILKYCSETENNDDDGFDRVPDSLIHLIFNRISDIKTLIRCRSVSKRFNSLVPQADTLLLTVDRVVSASDPADSALLTFLRSIFKPIFDLVSPKQLHDSTRWQKSPAQILRGFERVRELHLELPSGDLRLEKGAVIRWRAEFGKTLRGCVILGFRTAATAGGVGGGDLVGGGLKMRVVWTITALIAASTRHYYMVKEVVKEQEALERLVVRDKEEEGTVVMERDGLKECRESWEEEEKEEAVSSSGGGGNRRGVWWRNNRTKVPAVRMRMRHVPRLELSGGGLMEGATLVVVKPINGSGGGAETEEEEDVSGMMAYGAFGGGLYGEAVEKLLKSRSYILEMNSF</sequence>
<name>A0ACB7YBM0_9ERIC</name>
<protein>
    <submittedName>
        <fullName evidence="1">Uncharacterized protein</fullName>
    </submittedName>
</protein>
<dbReference type="Proteomes" id="UP000828048">
    <property type="component" value="Chromosome 7"/>
</dbReference>
<organism evidence="1 2">
    <name type="scientific">Vaccinium darrowii</name>
    <dbReference type="NCBI Taxonomy" id="229202"/>
    <lineage>
        <taxon>Eukaryota</taxon>
        <taxon>Viridiplantae</taxon>
        <taxon>Streptophyta</taxon>
        <taxon>Embryophyta</taxon>
        <taxon>Tracheophyta</taxon>
        <taxon>Spermatophyta</taxon>
        <taxon>Magnoliopsida</taxon>
        <taxon>eudicotyledons</taxon>
        <taxon>Gunneridae</taxon>
        <taxon>Pentapetalae</taxon>
        <taxon>asterids</taxon>
        <taxon>Ericales</taxon>
        <taxon>Ericaceae</taxon>
        <taxon>Vaccinioideae</taxon>
        <taxon>Vaccinieae</taxon>
        <taxon>Vaccinium</taxon>
    </lineage>
</organism>
<evidence type="ECO:0000313" key="2">
    <source>
        <dbReference type="Proteomes" id="UP000828048"/>
    </source>
</evidence>
<proteinExistence type="predicted"/>
<gene>
    <name evidence="1" type="ORF">Vadar_034080</name>
</gene>
<reference evidence="1 2" key="1">
    <citation type="journal article" date="2021" name="Hortic Res">
        <title>High-quality reference genome and annotation aids understanding of berry development for evergreen blueberry (Vaccinium darrowii).</title>
        <authorList>
            <person name="Yu J."/>
            <person name="Hulse-Kemp A.M."/>
            <person name="Babiker E."/>
            <person name="Staton M."/>
        </authorList>
    </citation>
    <scope>NUCLEOTIDE SEQUENCE [LARGE SCALE GENOMIC DNA]</scope>
    <source>
        <strain evidence="2">cv. NJ 8807/NJ 8810</strain>
        <tissue evidence="1">Young leaf</tissue>
    </source>
</reference>
<accession>A0ACB7YBM0</accession>
<keyword evidence="2" id="KW-1185">Reference proteome</keyword>
<dbReference type="EMBL" id="CM037157">
    <property type="protein sequence ID" value="KAH7850507.1"/>
    <property type="molecule type" value="Genomic_DNA"/>
</dbReference>